<proteinExistence type="inferred from homology"/>
<reference evidence="4" key="1">
    <citation type="journal article" date="2021" name="PeerJ">
        <title>Extensive microbial diversity within the chicken gut microbiome revealed by metagenomics and culture.</title>
        <authorList>
            <person name="Gilroy R."/>
            <person name="Ravi A."/>
            <person name="Getino M."/>
            <person name="Pursley I."/>
            <person name="Horton D.L."/>
            <person name="Alikhan N.F."/>
            <person name="Baker D."/>
            <person name="Gharbi K."/>
            <person name="Hall N."/>
            <person name="Watson M."/>
            <person name="Adriaenssens E.M."/>
            <person name="Foster-Nyarko E."/>
            <person name="Jarju S."/>
            <person name="Secka A."/>
            <person name="Antonio M."/>
            <person name="Oren A."/>
            <person name="Chaudhuri R.R."/>
            <person name="La Ragione R."/>
            <person name="Hildebrand F."/>
            <person name="Pallen M.J."/>
        </authorList>
    </citation>
    <scope>NUCLEOTIDE SEQUENCE</scope>
    <source>
        <strain evidence="4">ChiW7-2402</strain>
    </source>
</reference>
<comment type="similarity">
    <text evidence="1 2">Belongs to the small heat shock protein (HSP20) family.</text>
</comment>
<evidence type="ECO:0000313" key="4">
    <source>
        <dbReference type="EMBL" id="HIZ72116.1"/>
    </source>
</evidence>
<dbReference type="AlphaFoldDB" id="A0A9D2G4G1"/>
<dbReference type="EMBL" id="DXBB01000016">
    <property type="protein sequence ID" value="HIZ72116.1"/>
    <property type="molecule type" value="Genomic_DNA"/>
</dbReference>
<feature type="domain" description="SHSP" evidence="3">
    <location>
        <begin position="30"/>
        <end position="141"/>
    </location>
</feature>
<dbReference type="Pfam" id="PF00011">
    <property type="entry name" value="HSP20"/>
    <property type="match status" value="1"/>
</dbReference>
<name>A0A9D2G4G1_9FIRM</name>
<dbReference type="InterPro" id="IPR008978">
    <property type="entry name" value="HSP20-like_chaperone"/>
</dbReference>
<evidence type="ECO:0000313" key="5">
    <source>
        <dbReference type="Proteomes" id="UP000824102"/>
    </source>
</evidence>
<evidence type="ECO:0000256" key="1">
    <source>
        <dbReference type="PROSITE-ProRule" id="PRU00285"/>
    </source>
</evidence>
<dbReference type="InterPro" id="IPR002068">
    <property type="entry name" value="A-crystallin/Hsp20_dom"/>
</dbReference>
<reference evidence="4" key="2">
    <citation type="submission" date="2021-04" db="EMBL/GenBank/DDBJ databases">
        <authorList>
            <person name="Gilroy R."/>
        </authorList>
    </citation>
    <scope>NUCLEOTIDE SEQUENCE</scope>
    <source>
        <strain evidence="4">ChiW7-2402</strain>
    </source>
</reference>
<evidence type="ECO:0000256" key="2">
    <source>
        <dbReference type="RuleBase" id="RU003616"/>
    </source>
</evidence>
<evidence type="ECO:0000259" key="3">
    <source>
        <dbReference type="PROSITE" id="PS01031"/>
    </source>
</evidence>
<dbReference type="PANTHER" id="PTHR11527">
    <property type="entry name" value="HEAT-SHOCK PROTEIN 20 FAMILY MEMBER"/>
    <property type="match status" value="1"/>
</dbReference>
<sequence length="141" mass="16538">MKNELTKRDNYDFFDAAMNDLFPGFYGFNARNVQRYMRTDIKESDEGYTMEVEVPGVDKSDIRLDLKEGYLTISVNKSEKQESGKKENYIHRERSFSCSRSYYVGDISKDEIKAKYENGMLNVFIPKEDKKKAEESHITIE</sequence>
<dbReference type="PROSITE" id="PS01031">
    <property type="entry name" value="SHSP"/>
    <property type="match status" value="1"/>
</dbReference>
<gene>
    <name evidence="4" type="ORF">H9964_00885</name>
</gene>
<dbReference type="Gene3D" id="2.60.40.790">
    <property type="match status" value="1"/>
</dbReference>
<protein>
    <submittedName>
        <fullName evidence="4">Hsp20/alpha crystallin family protein</fullName>
    </submittedName>
</protein>
<organism evidence="4 5">
    <name type="scientific">Candidatus Gallimonas intestinavium</name>
    <dbReference type="NCBI Taxonomy" id="2838603"/>
    <lineage>
        <taxon>Bacteria</taxon>
        <taxon>Bacillati</taxon>
        <taxon>Bacillota</taxon>
        <taxon>Clostridia</taxon>
        <taxon>Candidatus Gallimonas</taxon>
    </lineage>
</organism>
<dbReference type="Proteomes" id="UP000824102">
    <property type="component" value="Unassembled WGS sequence"/>
</dbReference>
<accession>A0A9D2G4G1</accession>
<dbReference type="SUPFAM" id="SSF49764">
    <property type="entry name" value="HSP20-like chaperones"/>
    <property type="match status" value="1"/>
</dbReference>
<dbReference type="InterPro" id="IPR031107">
    <property type="entry name" value="Small_HSP"/>
</dbReference>
<comment type="caution">
    <text evidence="4">The sequence shown here is derived from an EMBL/GenBank/DDBJ whole genome shotgun (WGS) entry which is preliminary data.</text>
</comment>
<dbReference type="CDD" id="cd06471">
    <property type="entry name" value="ACD_LpsHSP_like"/>
    <property type="match status" value="1"/>
</dbReference>